<accession>A0A8X6G3D9</accession>
<dbReference type="AlphaFoldDB" id="A0A8X6G3D9"/>
<name>A0A8X6G3D9_TRICU</name>
<protein>
    <submittedName>
        <fullName evidence="1">Uncharacterized protein</fullName>
    </submittedName>
</protein>
<dbReference type="Proteomes" id="UP000887116">
    <property type="component" value="Unassembled WGS sequence"/>
</dbReference>
<evidence type="ECO:0000313" key="1">
    <source>
        <dbReference type="EMBL" id="GFQ94733.1"/>
    </source>
</evidence>
<dbReference type="EMBL" id="BMAO01034211">
    <property type="protein sequence ID" value="GFQ94733.1"/>
    <property type="molecule type" value="Genomic_DNA"/>
</dbReference>
<keyword evidence="2" id="KW-1185">Reference proteome</keyword>
<evidence type="ECO:0000313" key="2">
    <source>
        <dbReference type="Proteomes" id="UP000887116"/>
    </source>
</evidence>
<reference evidence="1" key="1">
    <citation type="submission" date="2020-07" db="EMBL/GenBank/DDBJ databases">
        <title>Multicomponent nature underlies the extraordinary mechanical properties of spider dragline silk.</title>
        <authorList>
            <person name="Kono N."/>
            <person name="Nakamura H."/>
            <person name="Mori M."/>
            <person name="Yoshida Y."/>
            <person name="Ohtoshi R."/>
            <person name="Malay A.D."/>
            <person name="Moran D.A.P."/>
            <person name="Tomita M."/>
            <person name="Numata K."/>
            <person name="Arakawa K."/>
        </authorList>
    </citation>
    <scope>NUCLEOTIDE SEQUENCE</scope>
</reference>
<organism evidence="1 2">
    <name type="scientific">Trichonephila clavata</name>
    <name type="common">Joro spider</name>
    <name type="synonym">Nephila clavata</name>
    <dbReference type="NCBI Taxonomy" id="2740835"/>
    <lineage>
        <taxon>Eukaryota</taxon>
        <taxon>Metazoa</taxon>
        <taxon>Ecdysozoa</taxon>
        <taxon>Arthropoda</taxon>
        <taxon>Chelicerata</taxon>
        <taxon>Arachnida</taxon>
        <taxon>Araneae</taxon>
        <taxon>Araneomorphae</taxon>
        <taxon>Entelegynae</taxon>
        <taxon>Araneoidea</taxon>
        <taxon>Nephilidae</taxon>
        <taxon>Trichonephila</taxon>
    </lineage>
</organism>
<gene>
    <name evidence="1" type="ORF">TNCT_666621</name>
</gene>
<comment type="caution">
    <text evidence="1">The sequence shown here is derived from an EMBL/GenBank/DDBJ whole genome shotgun (WGS) entry which is preliminary data.</text>
</comment>
<sequence length="79" mass="8607">MGAAYWNRLGTEFSRKGDGAGGVEGVGGGVGITRVKLPEMTTHLRTYIRTRKIVFSGGAFHTRLSHAQRNEASVTERED</sequence>
<proteinExistence type="predicted"/>